<protein>
    <submittedName>
        <fullName evidence="1">Uncharacterized protein</fullName>
    </submittedName>
</protein>
<dbReference type="STRING" id="1121393.SAMN02745216_01842"/>
<gene>
    <name evidence="1" type="ORF">SAMN02745216_01842</name>
</gene>
<dbReference type="EMBL" id="FQZU01000008">
    <property type="protein sequence ID" value="SHJ52966.1"/>
    <property type="molecule type" value="Genomic_DNA"/>
</dbReference>
<name>A0A1M6K1Y0_9BACT</name>
<dbReference type="RefSeq" id="WP_073475123.1">
    <property type="nucleotide sequence ID" value="NZ_FQZU01000008.1"/>
</dbReference>
<proteinExistence type="predicted"/>
<dbReference type="AlphaFoldDB" id="A0A1M6K1Y0"/>
<organism evidence="1 2">
    <name type="scientific">Desulfatibacillum alkenivorans DSM 16219</name>
    <dbReference type="NCBI Taxonomy" id="1121393"/>
    <lineage>
        <taxon>Bacteria</taxon>
        <taxon>Pseudomonadati</taxon>
        <taxon>Thermodesulfobacteriota</taxon>
        <taxon>Desulfobacteria</taxon>
        <taxon>Desulfobacterales</taxon>
        <taxon>Desulfatibacillaceae</taxon>
        <taxon>Desulfatibacillum</taxon>
    </lineage>
</organism>
<keyword evidence="2" id="KW-1185">Reference proteome</keyword>
<evidence type="ECO:0000313" key="2">
    <source>
        <dbReference type="Proteomes" id="UP000183994"/>
    </source>
</evidence>
<evidence type="ECO:0000313" key="1">
    <source>
        <dbReference type="EMBL" id="SHJ52966.1"/>
    </source>
</evidence>
<dbReference type="Proteomes" id="UP000183994">
    <property type="component" value="Unassembled WGS sequence"/>
</dbReference>
<reference evidence="2" key="1">
    <citation type="submission" date="2016-11" db="EMBL/GenBank/DDBJ databases">
        <authorList>
            <person name="Varghese N."/>
            <person name="Submissions S."/>
        </authorList>
    </citation>
    <scope>NUCLEOTIDE SEQUENCE [LARGE SCALE GENOMIC DNA]</scope>
    <source>
        <strain evidence="2">DSM 16219</strain>
    </source>
</reference>
<sequence>MGSSQIIYEWTPLEGIGPFVFNEPVEKYASKFSLFPIPDEVEEDEDWETYGMPGDEDARFYFEDGLLESVIVSSNFFYNNANLIGLPPDEALEVLEMAPDDVEKIETDEGEEDAYSFYDVNLQFYVLDGVIDTVLVGRDYEDYEYEEDDEYDDEED</sequence>
<dbReference type="OrthoDB" id="1050254at2"/>
<accession>A0A1M6K1Y0</accession>